<dbReference type="EMBL" id="BLXY01000002">
    <property type="protein sequence ID" value="GFO64057.1"/>
    <property type="molecule type" value="Genomic_DNA"/>
</dbReference>
<evidence type="ECO:0000313" key="4">
    <source>
        <dbReference type="Proteomes" id="UP000568888"/>
    </source>
</evidence>
<sequence length="208" mass="22982">MSKNRDGWGKDDEIIRASDDLLTSLSKDPSIMQSIYDVLPNQEKLQEARDRHRSLFHQVVDGAHDKEPELEAARNDHIAKMSLVTGMATLTGKHDPSIPQKLGLVHQNAGKRGSAAGLSVPGNFRMMYEGRSIIARGSAVKGARSYEIWVCEGDPLAEASWRHHATSGKINKIEITGLTPGRLYYFRIRAVGARDAGPWSTFISMMAI</sequence>
<evidence type="ECO:0000313" key="3">
    <source>
        <dbReference type="EMBL" id="UPU37381.1"/>
    </source>
</evidence>
<gene>
    <name evidence="2" type="ORF">GMPD_19760</name>
    <name evidence="3" type="ORF">M1B72_06655</name>
</gene>
<proteinExistence type="predicted"/>
<dbReference type="CDD" id="cd00063">
    <property type="entry name" value="FN3"/>
    <property type="match status" value="1"/>
</dbReference>
<keyword evidence="5" id="KW-1185">Reference proteome</keyword>
<dbReference type="Proteomes" id="UP000568888">
    <property type="component" value="Unassembled WGS sequence"/>
</dbReference>
<dbReference type="InterPro" id="IPR013783">
    <property type="entry name" value="Ig-like_fold"/>
</dbReference>
<feature type="domain" description="Fibronectin type-III" evidence="1">
    <location>
        <begin position="120"/>
        <end position="208"/>
    </location>
</feature>
<dbReference type="InterPro" id="IPR036116">
    <property type="entry name" value="FN3_sf"/>
</dbReference>
<dbReference type="RefSeq" id="WP_183346865.1">
    <property type="nucleotide sequence ID" value="NZ_BLXY01000002.1"/>
</dbReference>
<accession>A0A6V8MWH7</accession>
<dbReference type="Gene3D" id="2.60.40.10">
    <property type="entry name" value="Immunoglobulins"/>
    <property type="match status" value="1"/>
</dbReference>
<dbReference type="EMBL" id="CP096574">
    <property type="protein sequence ID" value="UPU37381.1"/>
    <property type="molecule type" value="Genomic_DNA"/>
</dbReference>
<evidence type="ECO:0000313" key="5">
    <source>
        <dbReference type="Proteomes" id="UP000831485"/>
    </source>
</evidence>
<dbReference type="PROSITE" id="PS50853">
    <property type="entry name" value="FN3"/>
    <property type="match status" value="1"/>
</dbReference>
<organism evidence="2 4">
    <name type="scientific">Geomonas paludis</name>
    <dbReference type="NCBI Taxonomy" id="2740185"/>
    <lineage>
        <taxon>Bacteria</taxon>
        <taxon>Pseudomonadati</taxon>
        <taxon>Thermodesulfobacteriota</taxon>
        <taxon>Desulfuromonadia</taxon>
        <taxon>Geobacterales</taxon>
        <taxon>Geobacteraceae</taxon>
        <taxon>Geomonas</taxon>
    </lineage>
</organism>
<evidence type="ECO:0000313" key="2">
    <source>
        <dbReference type="EMBL" id="GFO64057.1"/>
    </source>
</evidence>
<reference evidence="4" key="1">
    <citation type="submission" date="2020-06" db="EMBL/GenBank/DDBJ databases">
        <title>Draft genomic sequecing of Geomonas sp. Red736.</title>
        <authorList>
            <person name="Itoh H."/>
            <person name="Xu Z.X."/>
            <person name="Ushijima N."/>
            <person name="Masuda Y."/>
            <person name="Shiratori Y."/>
            <person name="Senoo K."/>
        </authorList>
    </citation>
    <scope>NUCLEOTIDE SEQUENCE [LARGE SCALE GENOMIC DNA]</scope>
    <source>
        <strain evidence="4">Red736</strain>
    </source>
</reference>
<dbReference type="Proteomes" id="UP000831485">
    <property type="component" value="Chromosome"/>
</dbReference>
<reference evidence="3" key="3">
    <citation type="submission" date="2022-04" db="EMBL/GenBank/DDBJ databases">
        <authorList>
            <person name="Liu G."/>
        </authorList>
    </citation>
    <scope>NUCLEOTIDE SEQUENCE</scope>
    <source>
        <strain evidence="3">RG22</strain>
    </source>
</reference>
<reference evidence="2" key="2">
    <citation type="journal article" date="2021" name="Int. J. Syst. Evol. Microbiol.">
        <title>Geomonas silvestris sp. nov., Geomonas paludis sp. nov. and Geomonas limicola sp. nov., isolated from terrestrial environments, and emended description of the genus Geomonas.</title>
        <authorList>
            <person name="Itoh H."/>
            <person name="Xu Z."/>
            <person name="Masuda Y."/>
            <person name="Ushijima N."/>
            <person name="Hayakawa C."/>
            <person name="Shiratori Y."/>
            <person name="Senoo K."/>
        </authorList>
    </citation>
    <scope>NUCLEOTIDE SEQUENCE</scope>
    <source>
        <strain evidence="2">Red736</strain>
    </source>
</reference>
<protein>
    <submittedName>
        <fullName evidence="3">Fibronectin type III domain-containing protein</fullName>
    </submittedName>
</protein>
<evidence type="ECO:0000259" key="1">
    <source>
        <dbReference type="PROSITE" id="PS50853"/>
    </source>
</evidence>
<dbReference type="InterPro" id="IPR003961">
    <property type="entry name" value="FN3_dom"/>
</dbReference>
<name>A0A6V8MWH7_9BACT</name>
<dbReference type="SUPFAM" id="SSF49265">
    <property type="entry name" value="Fibronectin type III"/>
    <property type="match status" value="1"/>
</dbReference>
<dbReference type="AlphaFoldDB" id="A0A6V8MWH7"/>